<name>A0A834H531_RHOSS</name>
<dbReference type="GO" id="GO:0000139">
    <property type="term" value="C:Golgi membrane"/>
    <property type="evidence" value="ECO:0007669"/>
    <property type="project" value="UniProtKB-SubCell"/>
</dbReference>
<evidence type="ECO:0000256" key="1">
    <source>
        <dbReference type="ARBA" id="ARBA00004323"/>
    </source>
</evidence>
<dbReference type="InterPro" id="IPR004263">
    <property type="entry name" value="Exostosin"/>
</dbReference>
<dbReference type="Pfam" id="PF03016">
    <property type="entry name" value="Exostosin_GT47"/>
    <property type="match status" value="1"/>
</dbReference>
<evidence type="ECO:0000256" key="3">
    <source>
        <dbReference type="ARBA" id="ARBA00022676"/>
    </source>
</evidence>
<accession>A0A834H531</accession>
<dbReference type="GO" id="GO:0016757">
    <property type="term" value="F:glycosyltransferase activity"/>
    <property type="evidence" value="ECO:0007669"/>
    <property type="project" value="UniProtKB-KW"/>
</dbReference>
<organism evidence="7 8">
    <name type="scientific">Rhododendron simsii</name>
    <name type="common">Sims's rhododendron</name>
    <dbReference type="NCBI Taxonomy" id="118357"/>
    <lineage>
        <taxon>Eukaryota</taxon>
        <taxon>Viridiplantae</taxon>
        <taxon>Streptophyta</taxon>
        <taxon>Embryophyta</taxon>
        <taxon>Tracheophyta</taxon>
        <taxon>Spermatophyta</taxon>
        <taxon>Magnoliopsida</taxon>
        <taxon>eudicotyledons</taxon>
        <taxon>Gunneridae</taxon>
        <taxon>Pentapetalae</taxon>
        <taxon>asterids</taxon>
        <taxon>Ericales</taxon>
        <taxon>Ericaceae</taxon>
        <taxon>Ericoideae</taxon>
        <taxon>Rhodoreae</taxon>
        <taxon>Rhododendron</taxon>
    </lineage>
</organism>
<keyword evidence="5" id="KW-0333">Golgi apparatus</keyword>
<dbReference type="AlphaFoldDB" id="A0A834H531"/>
<comment type="caution">
    <text evidence="7">The sequence shown here is derived from an EMBL/GenBank/DDBJ whole genome shotgun (WGS) entry which is preliminary data.</text>
</comment>
<keyword evidence="4" id="KW-0735">Signal-anchor</keyword>
<protein>
    <recommendedName>
        <fullName evidence="6">Exostosin GT47 domain-containing protein</fullName>
    </recommendedName>
</protein>
<gene>
    <name evidence="7" type="ORF">RHSIM_Rhsim03G0221800</name>
</gene>
<comment type="similarity">
    <text evidence="2">Belongs to the glycosyltransferase 47 family.</text>
</comment>
<dbReference type="Proteomes" id="UP000626092">
    <property type="component" value="Unassembled WGS sequence"/>
</dbReference>
<feature type="domain" description="Exostosin GT47" evidence="6">
    <location>
        <begin position="136"/>
        <end position="442"/>
    </location>
</feature>
<sequence>MEGEKSRIFQHKMVNVDEVNTYKYEILYRFFEKSEVYNYLRSSFSSSLSPLLHHLSLQISSGSLLLRSSPNSNPSADYSFVASLEKFLAQKPRALLDDTVASASEQGVKKLDDMIWKTETERLYGDPLYGDPFFPPLRVYVYEMPKKFTYDLLTLFRNTYRETSNLTSNGSPLHLCVWVHSIDYWLWTDLIAPESERLLKNVVRVHRQEEADLFYIPIFTTISFFLMEKQQCKALYREALKWVTDQPAWKRSEGRDHILPVHHPWSFKSVRRYMKNAIWLLPDMDSTGNWYKPGQVSLEKDLILPYVPNVHLCDPKCLSESETNRKTLLFFRGRLKRNAGGKIRSKLGAELSGAEGVQIEEGTAGEAGKEAAQDGMRKSIFCLSPAGDTPSSARLFDAIVSGCIPVIVSDELELPFEGILDYRKIALFVSSSDAVQLGWLLTFLRSISPSQIREMRTNLAKYARHFLYSHPAQPLGPEDLVWRMMAGKLVNIKLHTRRSQRVVKESRSLCTCDCRGANLTSPGSSS</sequence>
<keyword evidence="3" id="KW-0328">Glycosyltransferase</keyword>
<evidence type="ECO:0000256" key="5">
    <source>
        <dbReference type="ARBA" id="ARBA00023034"/>
    </source>
</evidence>
<dbReference type="EMBL" id="WJXA01000003">
    <property type="protein sequence ID" value="KAF7148417.1"/>
    <property type="molecule type" value="Genomic_DNA"/>
</dbReference>
<evidence type="ECO:0000313" key="7">
    <source>
        <dbReference type="EMBL" id="KAF7148417.1"/>
    </source>
</evidence>
<proteinExistence type="inferred from homology"/>
<dbReference type="OrthoDB" id="1924787at2759"/>
<reference evidence="7" key="1">
    <citation type="submission" date="2019-11" db="EMBL/GenBank/DDBJ databases">
        <authorList>
            <person name="Liu Y."/>
            <person name="Hou J."/>
            <person name="Li T.-Q."/>
            <person name="Guan C.-H."/>
            <person name="Wu X."/>
            <person name="Wu H.-Z."/>
            <person name="Ling F."/>
            <person name="Zhang R."/>
            <person name="Shi X.-G."/>
            <person name="Ren J.-P."/>
            <person name="Chen E.-F."/>
            <person name="Sun J.-M."/>
        </authorList>
    </citation>
    <scope>NUCLEOTIDE SEQUENCE</scope>
    <source>
        <strain evidence="7">Adult_tree_wgs_1</strain>
        <tissue evidence="7">Leaves</tissue>
    </source>
</reference>
<evidence type="ECO:0000256" key="2">
    <source>
        <dbReference type="ARBA" id="ARBA00010271"/>
    </source>
</evidence>
<dbReference type="PANTHER" id="PTHR11062">
    <property type="entry name" value="EXOSTOSIN HEPARAN SULFATE GLYCOSYLTRANSFERASE -RELATED"/>
    <property type="match status" value="1"/>
</dbReference>
<dbReference type="InterPro" id="IPR040911">
    <property type="entry name" value="Exostosin_GT47"/>
</dbReference>
<comment type="subcellular location">
    <subcellularLocation>
        <location evidence="1">Golgi apparatus membrane</location>
        <topology evidence="1">Single-pass type II membrane protein</topology>
    </subcellularLocation>
</comment>
<evidence type="ECO:0000313" key="8">
    <source>
        <dbReference type="Proteomes" id="UP000626092"/>
    </source>
</evidence>
<keyword evidence="3" id="KW-0808">Transferase</keyword>
<keyword evidence="4" id="KW-0812">Transmembrane</keyword>
<dbReference type="PANTHER" id="PTHR11062:SF184">
    <property type="entry name" value="EXOSTOSIN FAMILY PROTEIN"/>
    <property type="match status" value="1"/>
</dbReference>
<keyword evidence="8" id="KW-1185">Reference proteome</keyword>
<evidence type="ECO:0000259" key="6">
    <source>
        <dbReference type="Pfam" id="PF03016"/>
    </source>
</evidence>
<evidence type="ECO:0000256" key="4">
    <source>
        <dbReference type="ARBA" id="ARBA00022968"/>
    </source>
</evidence>